<gene>
    <name evidence="4" type="ORF">NSPWAT_1134</name>
</gene>
<keyword evidence="5" id="KW-1185">Reference proteome</keyword>
<evidence type="ECO:0000256" key="2">
    <source>
        <dbReference type="ARBA" id="ARBA00022803"/>
    </source>
</evidence>
<dbReference type="InterPro" id="IPR019734">
    <property type="entry name" value="TPR_rpt"/>
</dbReference>
<reference evidence="4 5" key="1">
    <citation type="submission" date="2022-09" db="EMBL/GenBank/DDBJ databases">
        <authorList>
            <person name="Kop L."/>
        </authorList>
    </citation>
    <scope>NUCLEOTIDE SEQUENCE [LARGE SCALE GENOMIC DNA]</scope>
    <source>
        <strain evidence="4 5">347</strain>
    </source>
</reference>
<accession>A0ABM9HD26</accession>
<dbReference type="EMBL" id="OX336137">
    <property type="protein sequence ID" value="CAI2717993.1"/>
    <property type="molecule type" value="Genomic_DNA"/>
</dbReference>
<protein>
    <submittedName>
        <fullName evidence="4">TPR repeat</fullName>
    </submittedName>
</protein>
<evidence type="ECO:0000313" key="4">
    <source>
        <dbReference type="EMBL" id="CAI2717993.1"/>
    </source>
</evidence>
<feature type="repeat" description="TPR" evidence="3">
    <location>
        <begin position="106"/>
        <end position="139"/>
    </location>
</feature>
<name>A0ABM9HD26_9BACT</name>
<dbReference type="PANTHER" id="PTHR44943:SF8">
    <property type="entry name" value="TPR REPEAT-CONTAINING PROTEIN MJ0263"/>
    <property type="match status" value="1"/>
</dbReference>
<dbReference type="Gene3D" id="1.25.40.10">
    <property type="entry name" value="Tetratricopeptide repeat domain"/>
    <property type="match status" value="1"/>
</dbReference>
<keyword evidence="1" id="KW-0677">Repeat</keyword>
<evidence type="ECO:0000256" key="1">
    <source>
        <dbReference type="ARBA" id="ARBA00022737"/>
    </source>
</evidence>
<proteinExistence type="predicted"/>
<dbReference type="PROSITE" id="PS50005">
    <property type="entry name" value="TPR"/>
    <property type="match status" value="1"/>
</dbReference>
<dbReference type="PANTHER" id="PTHR44943">
    <property type="entry name" value="CELLULOSE SYNTHASE OPERON PROTEIN C"/>
    <property type="match status" value="1"/>
</dbReference>
<dbReference type="SMART" id="SM00028">
    <property type="entry name" value="TPR"/>
    <property type="match status" value="2"/>
</dbReference>
<dbReference type="SUPFAM" id="SSF48452">
    <property type="entry name" value="TPR-like"/>
    <property type="match status" value="1"/>
</dbReference>
<dbReference type="Proteomes" id="UP001157733">
    <property type="component" value="Chromosome"/>
</dbReference>
<evidence type="ECO:0000256" key="3">
    <source>
        <dbReference type="PROSITE-ProRule" id="PRU00339"/>
    </source>
</evidence>
<evidence type="ECO:0000313" key="5">
    <source>
        <dbReference type="Proteomes" id="UP001157733"/>
    </source>
</evidence>
<dbReference type="Pfam" id="PF00515">
    <property type="entry name" value="TPR_1"/>
    <property type="match status" value="1"/>
</dbReference>
<dbReference type="RefSeq" id="WP_282010904.1">
    <property type="nucleotide sequence ID" value="NZ_OX336137.1"/>
</dbReference>
<dbReference type="InterPro" id="IPR051685">
    <property type="entry name" value="Ycf3/AcsC/BcsC/TPR_MFPF"/>
</dbReference>
<organism evidence="4 5">
    <name type="scientific">Nitrospina watsonii</name>
    <dbReference type="NCBI Taxonomy" id="1323948"/>
    <lineage>
        <taxon>Bacteria</taxon>
        <taxon>Pseudomonadati</taxon>
        <taxon>Nitrospinota/Tectimicrobiota group</taxon>
        <taxon>Nitrospinota</taxon>
        <taxon>Nitrospinia</taxon>
        <taxon>Nitrospinales</taxon>
        <taxon>Nitrospinaceae</taxon>
        <taxon>Nitrospina</taxon>
    </lineage>
</organism>
<sequence length="154" mass="17980">MNDLERLLSDLKKIDPKVRKQATQALWVRWYQECGEAAERKLYEGIRFMDANDLKRAGNVFLNLTDEYPEFTEAHNKLATVLYLDGHYEEAIGECMIVLEKAPHHFGAWNGMGMCLFHLRRLNEAIFSFEKALEIQPYAQDNRHYIGLCRGKLN</sequence>
<dbReference type="Pfam" id="PF13432">
    <property type="entry name" value="TPR_16"/>
    <property type="match status" value="1"/>
</dbReference>
<dbReference type="InterPro" id="IPR011990">
    <property type="entry name" value="TPR-like_helical_dom_sf"/>
</dbReference>
<keyword evidence="2 3" id="KW-0802">TPR repeat</keyword>